<feature type="transmembrane region" description="Helical" evidence="6">
    <location>
        <begin position="342"/>
        <end position="365"/>
    </location>
</feature>
<dbReference type="InterPro" id="IPR000731">
    <property type="entry name" value="SSD"/>
</dbReference>
<feature type="transmembrane region" description="Helical" evidence="6">
    <location>
        <begin position="245"/>
        <end position="264"/>
    </location>
</feature>
<keyword evidence="5 6" id="KW-0472">Membrane</keyword>
<dbReference type="SUPFAM" id="SSF82866">
    <property type="entry name" value="Multidrug efflux transporter AcrB transmembrane domain"/>
    <property type="match status" value="2"/>
</dbReference>
<feature type="transmembrane region" description="Helical" evidence="6">
    <location>
        <begin position="639"/>
        <end position="660"/>
    </location>
</feature>
<accession>A0A445N0B2</accession>
<dbReference type="GO" id="GO:0005886">
    <property type="term" value="C:plasma membrane"/>
    <property type="evidence" value="ECO:0007669"/>
    <property type="project" value="UniProtKB-SubCell"/>
</dbReference>
<feature type="transmembrane region" description="Helical" evidence="6">
    <location>
        <begin position="404"/>
        <end position="422"/>
    </location>
</feature>
<proteinExistence type="predicted"/>
<evidence type="ECO:0000256" key="5">
    <source>
        <dbReference type="ARBA" id="ARBA00023136"/>
    </source>
</evidence>
<sequence>MIKKICTFSIRHKWVVATVILLITAFFVFQLKNMVIRSQVSDLYPTTHPFIKVHNAYKDQLGSPFKIVMMLKVKEGDIYNKDTLAKAIKINEAIDAIPGVNHNYLYSIASYKLKRIKFTESGVETYPLMPEVPKSMEEFKETIRTARGVFGVWVSRDEKCILFTAGFNEQMMEYDVIFERVNRIIKEVSDSNNEVFAAGDPVLMGWVNKFQREAYTIFIVTFIAFLTLLWLYFRNIIGVLAPIPSIFLGAIWFLGLAGTLGYNVEPLTMVIPLLIVARSLSHAVQFTERYFEIYHEQGEKDVDGALIETMTHIFPPGILGIVTDALGIILIAVAPVPMMQKLAYLCGFWAFSNIITGLFFTPIFISLFSSWHPKNIGDIVDMKKGITQKILGQIARLGYGRPSYVTFVVAVGVLLFTGYYAMKVDIGDIHPGSSLLWPDSEFNISVENINSHFPGTEELYVIVKGEGRRPVENPGFLRILNSFQSYMEQSPDVGRTLCVADMLPQMYSLIYNGHPKWETFPQTKTEGYQLYSKLEASSAPGDYDMLYARDGSFANVIVWYKNHMGETLRNAVITVNKFIEDKKDVLAAEKCSILLASGNIGVLAAINEVVQGSQMLNFILVMGSVLFLCALTYRSVVAAIILMIPLNLTNIITMAIMRWLDIGLNMNTLPVVSVGVGVGIDYGIYLMSRICEEYQTAGHQYSSEVVTRAIKTTGKAIFFTGTTMIVGVIFFYFLSSLKFQAEMGLLLALIMFINIFAALVLIPVLISVFKPRFLGNVKFVEGGSSVGQPAAA</sequence>
<feature type="transmembrane region" description="Helical" evidence="6">
    <location>
        <begin position="313"/>
        <end position="335"/>
    </location>
</feature>
<evidence type="ECO:0000256" key="2">
    <source>
        <dbReference type="ARBA" id="ARBA00022475"/>
    </source>
</evidence>
<dbReference type="PANTHER" id="PTHR33406:SF10">
    <property type="entry name" value="SSD DOMAIN-CONTAINING PROTEIN"/>
    <property type="match status" value="1"/>
</dbReference>
<keyword evidence="4 6" id="KW-1133">Transmembrane helix</keyword>
<evidence type="ECO:0000256" key="1">
    <source>
        <dbReference type="ARBA" id="ARBA00004651"/>
    </source>
</evidence>
<reference evidence="8" key="1">
    <citation type="submission" date="2018-01" db="EMBL/GenBank/DDBJ databases">
        <authorList>
            <person name="Regsiter A."/>
            <person name="William W."/>
        </authorList>
    </citation>
    <scope>NUCLEOTIDE SEQUENCE</scope>
    <source>
        <strain evidence="8">TRIP AH-1</strain>
    </source>
</reference>
<feature type="transmembrane region" description="Helical" evidence="6">
    <location>
        <begin position="716"/>
        <end position="734"/>
    </location>
</feature>
<keyword evidence="2" id="KW-1003">Cell membrane</keyword>
<evidence type="ECO:0000256" key="6">
    <source>
        <dbReference type="SAM" id="Phobius"/>
    </source>
</evidence>
<evidence type="ECO:0000259" key="7">
    <source>
        <dbReference type="PROSITE" id="PS50156"/>
    </source>
</evidence>
<protein>
    <submittedName>
        <fullName evidence="8">Putative Exporters of the RND superfamily</fullName>
    </submittedName>
</protein>
<feature type="transmembrane region" description="Helical" evidence="6">
    <location>
        <begin position="12"/>
        <end position="31"/>
    </location>
</feature>
<dbReference type="PANTHER" id="PTHR33406">
    <property type="entry name" value="MEMBRANE PROTEIN MJ1562-RELATED"/>
    <property type="match status" value="1"/>
</dbReference>
<dbReference type="AlphaFoldDB" id="A0A445N0B2"/>
<dbReference type="Pfam" id="PF03176">
    <property type="entry name" value="MMPL"/>
    <property type="match status" value="2"/>
</dbReference>
<dbReference type="Gene3D" id="1.20.1640.10">
    <property type="entry name" value="Multidrug efflux transporter AcrB transmembrane domain"/>
    <property type="match status" value="2"/>
</dbReference>
<feature type="transmembrane region" description="Helical" evidence="6">
    <location>
        <begin position="214"/>
        <end position="233"/>
    </location>
</feature>
<gene>
    <name evidence="8" type="ORF">PITCH_A470005</name>
</gene>
<organism evidence="8">
    <name type="scientific">uncultured Desulfobacterium sp</name>
    <dbReference type="NCBI Taxonomy" id="201089"/>
    <lineage>
        <taxon>Bacteria</taxon>
        <taxon>Pseudomonadati</taxon>
        <taxon>Thermodesulfobacteriota</taxon>
        <taxon>Desulfobacteria</taxon>
        <taxon>Desulfobacterales</taxon>
        <taxon>Desulfobacteriaceae</taxon>
        <taxon>Desulfobacterium</taxon>
        <taxon>environmental samples</taxon>
    </lineage>
</organism>
<dbReference type="InterPro" id="IPR050545">
    <property type="entry name" value="Mycobact_MmpL"/>
</dbReference>
<dbReference type="EMBL" id="OJIN01000189">
    <property type="protein sequence ID" value="SPD75176.1"/>
    <property type="molecule type" value="Genomic_DNA"/>
</dbReference>
<evidence type="ECO:0000256" key="3">
    <source>
        <dbReference type="ARBA" id="ARBA00022692"/>
    </source>
</evidence>
<evidence type="ECO:0000313" key="8">
    <source>
        <dbReference type="EMBL" id="SPD75176.1"/>
    </source>
</evidence>
<dbReference type="PROSITE" id="PS50156">
    <property type="entry name" value="SSD"/>
    <property type="match status" value="1"/>
</dbReference>
<feature type="transmembrane region" description="Helical" evidence="6">
    <location>
        <begin position="746"/>
        <end position="769"/>
    </location>
</feature>
<comment type="subcellular location">
    <subcellularLocation>
        <location evidence="1">Cell membrane</location>
        <topology evidence="1">Multi-pass membrane protein</topology>
    </subcellularLocation>
</comment>
<feature type="domain" description="SSD" evidence="7">
    <location>
        <begin position="248"/>
        <end position="367"/>
    </location>
</feature>
<name>A0A445N0B2_9BACT</name>
<keyword evidence="3 6" id="KW-0812">Transmembrane</keyword>
<dbReference type="InterPro" id="IPR004869">
    <property type="entry name" value="MMPL_dom"/>
</dbReference>
<evidence type="ECO:0000256" key="4">
    <source>
        <dbReference type="ARBA" id="ARBA00022989"/>
    </source>
</evidence>